<dbReference type="EMBL" id="CAJVQC010061883">
    <property type="protein sequence ID" value="CAG8802194.1"/>
    <property type="molecule type" value="Genomic_DNA"/>
</dbReference>
<gene>
    <name evidence="1" type="ORF">RPERSI_LOCUS21262</name>
</gene>
<protein>
    <submittedName>
        <fullName evidence="1">11461_t:CDS:1</fullName>
    </submittedName>
</protein>
<organism evidence="1 2">
    <name type="scientific">Racocetra persica</name>
    <dbReference type="NCBI Taxonomy" id="160502"/>
    <lineage>
        <taxon>Eukaryota</taxon>
        <taxon>Fungi</taxon>
        <taxon>Fungi incertae sedis</taxon>
        <taxon>Mucoromycota</taxon>
        <taxon>Glomeromycotina</taxon>
        <taxon>Glomeromycetes</taxon>
        <taxon>Diversisporales</taxon>
        <taxon>Gigasporaceae</taxon>
        <taxon>Racocetra</taxon>
    </lineage>
</organism>
<keyword evidence="2" id="KW-1185">Reference proteome</keyword>
<name>A0ACA9RQU1_9GLOM</name>
<reference evidence="1" key="1">
    <citation type="submission" date="2021-06" db="EMBL/GenBank/DDBJ databases">
        <authorList>
            <person name="Kallberg Y."/>
            <person name="Tangrot J."/>
            <person name="Rosling A."/>
        </authorList>
    </citation>
    <scope>NUCLEOTIDE SEQUENCE</scope>
    <source>
        <strain evidence="1">MA461A</strain>
    </source>
</reference>
<comment type="caution">
    <text evidence="1">The sequence shown here is derived from an EMBL/GenBank/DDBJ whole genome shotgun (WGS) entry which is preliminary data.</text>
</comment>
<feature type="non-terminal residue" evidence="1">
    <location>
        <position position="1"/>
    </location>
</feature>
<evidence type="ECO:0000313" key="2">
    <source>
        <dbReference type="Proteomes" id="UP000789920"/>
    </source>
</evidence>
<evidence type="ECO:0000313" key="1">
    <source>
        <dbReference type="EMBL" id="CAG8802194.1"/>
    </source>
</evidence>
<accession>A0ACA9RQU1</accession>
<proteinExistence type="predicted"/>
<dbReference type="Proteomes" id="UP000789920">
    <property type="component" value="Unassembled WGS sequence"/>
</dbReference>
<sequence length="46" mass="5397">VKEDYYQKNNGESGAKELKGENGVLYRKKNTRNRILISCDEIPRRL</sequence>